<proteinExistence type="predicted"/>
<keyword evidence="1" id="KW-0808">Transferase</keyword>
<evidence type="ECO:0000313" key="1">
    <source>
        <dbReference type="EMBL" id="NVN13766.1"/>
    </source>
</evidence>
<dbReference type="GO" id="GO:0032259">
    <property type="term" value="P:methylation"/>
    <property type="evidence" value="ECO:0007669"/>
    <property type="project" value="UniProtKB-KW"/>
</dbReference>
<name>A0A7Y7M998_9PROT</name>
<evidence type="ECO:0000313" key="2">
    <source>
        <dbReference type="Proteomes" id="UP000534870"/>
    </source>
</evidence>
<gene>
    <name evidence="1" type="ORF">HUK84_21935</name>
</gene>
<keyword evidence="1" id="KW-0489">Methyltransferase</keyword>
<sequence length="50" mass="5245">LARGRAAAEAHAIRDAAQRLAAPDRMGRLFKVLALTSPGLPAPPGFQAHE</sequence>
<organism evidence="1 2">
    <name type="scientific">Nguyenibacter vanlangensis</name>
    <dbReference type="NCBI Taxonomy" id="1216886"/>
    <lineage>
        <taxon>Bacteria</taxon>
        <taxon>Pseudomonadati</taxon>
        <taxon>Pseudomonadota</taxon>
        <taxon>Alphaproteobacteria</taxon>
        <taxon>Acetobacterales</taxon>
        <taxon>Acetobacteraceae</taxon>
        <taxon>Nguyenibacter</taxon>
    </lineage>
</organism>
<accession>A0A7Y7M998</accession>
<dbReference type="Proteomes" id="UP000534870">
    <property type="component" value="Unassembled WGS sequence"/>
</dbReference>
<dbReference type="EMBL" id="JABXXP010001171">
    <property type="protein sequence ID" value="NVN13766.1"/>
    <property type="molecule type" value="Genomic_DNA"/>
</dbReference>
<reference evidence="1 2" key="1">
    <citation type="submission" date="2020-06" db="EMBL/GenBank/DDBJ databases">
        <title>Description of novel acetic acid bacteria.</title>
        <authorList>
            <person name="Sombolestani A."/>
        </authorList>
    </citation>
    <scope>NUCLEOTIDE SEQUENCE [LARGE SCALE GENOMIC DNA]</scope>
    <source>
        <strain evidence="1 2">LMG 31431</strain>
    </source>
</reference>
<comment type="caution">
    <text evidence="1">The sequence shown here is derived from an EMBL/GenBank/DDBJ whole genome shotgun (WGS) entry which is preliminary data.</text>
</comment>
<protein>
    <submittedName>
        <fullName evidence="1">Class I SAM-dependent methyltransferase</fullName>
    </submittedName>
</protein>
<dbReference type="GO" id="GO:0008168">
    <property type="term" value="F:methyltransferase activity"/>
    <property type="evidence" value="ECO:0007669"/>
    <property type="project" value="UniProtKB-KW"/>
</dbReference>
<feature type="non-terminal residue" evidence="1">
    <location>
        <position position="1"/>
    </location>
</feature>
<dbReference type="AlphaFoldDB" id="A0A7Y7M998"/>